<protein>
    <recommendedName>
        <fullName evidence="3">Aminoglycoside phosphotransferase domain-containing protein</fullName>
    </recommendedName>
</protein>
<accession>A0A7K0DRQ0</accession>
<evidence type="ECO:0008006" key="3">
    <source>
        <dbReference type="Google" id="ProtNLM"/>
    </source>
</evidence>
<evidence type="ECO:0000313" key="2">
    <source>
        <dbReference type="Proteomes" id="UP000431401"/>
    </source>
</evidence>
<organism evidence="1 2">
    <name type="scientific">Nocardia aurantia</name>
    <dbReference type="NCBI Taxonomy" id="2585199"/>
    <lineage>
        <taxon>Bacteria</taxon>
        <taxon>Bacillati</taxon>
        <taxon>Actinomycetota</taxon>
        <taxon>Actinomycetes</taxon>
        <taxon>Mycobacteriales</taxon>
        <taxon>Nocardiaceae</taxon>
        <taxon>Nocardia</taxon>
    </lineage>
</organism>
<keyword evidence="2" id="KW-1185">Reference proteome</keyword>
<dbReference type="EMBL" id="WEGI01000008">
    <property type="protein sequence ID" value="MQY28411.1"/>
    <property type="molecule type" value="Genomic_DNA"/>
</dbReference>
<proteinExistence type="predicted"/>
<evidence type="ECO:0000313" key="1">
    <source>
        <dbReference type="EMBL" id="MQY28411.1"/>
    </source>
</evidence>
<name>A0A7K0DRQ0_9NOCA</name>
<gene>
    <name evidence="1" type="ORF">NRB56_39950</name>
</gene>
<sequence length="358" mass="40207">MSTSLVPETCGTPRLRTRKWCTSADGNEAESAWVAAAEWIRPKVGHFRPVSLRPADETAFDAGVSHRAPVTMEGVQGVSLFELACALNMFGQRAESQVVAGRVLGEIVHDSLASLAQFRMIANSGVTGLPRTCYPYSEQGISALCALTDIVDSESLPGAVEDIRRLGAWLEARSTEAFRDAHLKNRIWVTSETAEELVVRLCTASTDDLRAEIMGSVVDVDFESTCRDVTQWDDVAHILFFEMSGFDPLVAERDVLREYEKCWGPVGDREELLRTVLMRSTREACRRLWYADKLPRTYLRRYAMESTDTFLDLAAWAAGRLDDVDHLARLLAYLRQAFEHQPHTVPYRRYPHIPALLP</sequence>
<dbReference type="AlphaFoldDB" id="A0A7K0DRQ0"/>
<reference evidence="1 2" key="1">
    <citation type="submission" date="2019-10" db="EMBL/GenBank/DDBJ databases">
        <title>Nocardia macrotermitis sp. nov. and Nocardia aurantia sp. nov., isolated from the gut of fungus growing-termite Macrotermes natalensis.</title>
        <authorList>
            <person name="Benndorf R."/>
            <person name="Schwitalla J."/>
            <person name="Martin K."/>
            <person name="De Beer W."/>
            <person name="Kaster A.-K."/>
            <person name="Vollmers J."/>
            <person name="Poulsen M."/>
            <person name="Beemelmanns C."/>
        </authorList>
    </citation>
    <scope>NUCLEOTIDE SEQUENCE [LARGE SCALE GENOMIC DNA]</scope>
    <source>
        <strain evidence="1 2">RB56</strain>
    </source>
</reference>
<comment type="caution">
    <text evidence="1">The sequence shown here is derived from an EMBL/GenBank/DDBJ whole genome shotgun (WGS) entry which is preliminary data.</text>
</comment>
<dbReference type="Proteomes" id="UP000431401">
    <property type="component" value="Unassembled WGS sequence"/>
</dbReference>